<feature type="compositionally biased region" description="Polar residues" evidence="1">
    <location>
        <begin position="1363"/>
        <end position="1404"/>
    </location>
</feature>
<feature type="region of interest" description="Disordered" evidence="1">
    <location>
        <begin position="1"/>
        <end position="591"/>
    </location>
</feature>
<feature type="compositionally biased region" description="Basic and acidic residues" evidence="1">
    <location>
        <begin position="303"/>
        <end position="326"/>
    </location>
</feature>
<evidence type="ECO:0000313" key="2">
    <source>
        <dbReference type="EMBL" id="OQE29616.1"/>
    </source>
</evidence>
<sequence>MADSNAPWRNRPAQMNPSNSNSPLSPASGGSNPVSFRPNVNRAKTKRWVEAKQYSYDGGDWGSEDEEEEEEEEPPAPARPPYTTQRTTSSSELSSRRLPGLGLGSEESRASPGVEPKVSPSGGDQKLGVRSADVYKRMQDQQPSQQSATVPLQSVESAPLGSEGPNVLKTSQNNPMGLPEVKRFSGFGTDFFTSTDSNQQPTDPNPDQNALRHNPSQASESSQGFRSVVHQAFDVPETPNSTANSVTRSNSDGTSVISPIMGQRVPADDKTPTIPEEPADSSTPTGVPADHAAEAPFFKPGHRRDISLPERDNSPSKRPLVTDHETPAAGRAELTSVSPGQENTSPERPVEAGAQPTIPSTTTTDGDFVAPLKLGSAGTSGSEGYRGSIPAIVGANTSPNEADNDRLREEIMRSLSRENSQEPEERPQPSQSGNPNEDSIPQQFEKYWENSNGPGEGTPKALASETQPAWTSSIPSAPQDPYAVPSQAAQPLASEQPQKPKLGRRFSWESSSSADEPAQPVPGSYQSPPDGLAPQEPEPIPDYDDSHLTAHGMTDGEISGTESQKAERPRLSIVPPVSQNTTPPEQVIPPVSESHLDLSLPDYTRSSTVDESKLQGFRDILQITTPVARIRAFEETRNQFAVLDTGLNHWLQVTLNDQPQHAHLVQESQTLSSGFPKSSPTTRRFPKLTSLGTLSASREDGTPTSASHVRRPSGHIGTIVNRQNVEQRGKEFLHTAGTFGGKAGEAAKGLFAKGRSKFRQGGNDKGQSPSARKSLQFQFSFGSESAKSTGYSGKTPRRNSLNFNSLPVFKFGRSEDSTHNFGAKDPASIEDSQDDGERRGKRFKSNEPSDSLGTRSTGAGRNEHVEGAGFVTDFAQEMNAALGLSPTETRAQQTQQVQKTASDEPVRASRPVPPSGSVQAFPQPTGAPKQTADARLSMPEDSFISADDAEANTYLASLPLGDVQGSDKDLPTPPTEHIDGSASSEATNPPIRSGKEASHTTIPSIRAVSEEDMKPPTPPKDLSVREPGWDALPPVPMKDLTPKADNLPRESEREESQNHLAPPQDGHAPRQPSVSTLGEEEGQIPAQDSEEENSPPSPIQAATRDVDDPRPEDATCGEPVPPAQISRASIPPAESTFPGFTPHPAMSSPSSQEILESKRRSISGLPPSAPGVQSPLRNEVRYSPGTRSSMMSFGSFGRPSTNNSRGTRPNTPGNDLSQQAPSGSAAQNGDSKMDKLKSFGRRRRASVGNILTGLQGDLQGVIQGDQDRSQKKRGFSRISGFFGRQQESQQSTNQSEQSRKTVQAPSTIKALPTPPSKLHENGSQELNGHNTADRSSMDKALPVLPAPENGNETARSSLDRQRASISGPPTTSNNSGGSRFYSQLMSGVTQDTPTQHTRSQSQPLMISHPLSPVPPSESEHSSSDPSASLDEWEKEESPKESPPVPPKSPVFEEETKAERDTTTHKIDVPESAQESATQPILAPGLTVVQGNPESTTQIAESDEPKNIVFSGYHVHPHREGEPRTLNEKAEPVELPLSRDDSSEEIVMSPTAYPGQEWTPMHYSQ</sequence>
<feature type="compositionally biased region" description="Basic and acidic residues" evidence="1">
    <location>
        <begin position="1040"/>
        <end position="1057"/>
    </location>
</feature>
<feature type="compositionally biased region" description="Polar residues" evidence="1">
    <location>
        <begin position="214"/>
        <end position="225"/>
    </location>
</feature>
<reference evidence="3" key="1">
    <citation type="journal article" date="2017" name="Nat. Microbiol.">
        <title>Global analysis of biosynthetic gene clusters reveals vast potential of secondary metabolite production in Penicillium species.</title>
        <authorList>
            <person name="Nielsen J.C."/>
            <person name="Grijseels S."/>
            <person name="Prigent S."/>
            <person name="Ji B."/>
            <person name="Dainat J."/>
            <person name="Nielsen K.F."/>
            <person name="Frisvad J.C."/>
            <person name="Workman M."/>
            <person name="Nielsen J."/>
        </authorList>
    </citation>
    <scope>NUCLEOTIDE SEQUENCE [LARGE SCALE GENOMIC DNA]</scope>
    <source>
        <strain evidence="3">IBT 24891</strain>
    </source>
</reference>
<feature type="region of interest" description="Disordered" evidence="1">
    <location>
        <begin position="812"/>
        <end position="1564"/>
    </location>
</feature>
<feature type="compositionally biased region" description="Basic and acidic residues" evidence="1">
    <location>
        <begin position="1453"/>
        <end position="1468"/>
    </location>
</feature>
<feature type="compositionally biased region" description="Polar residues" evidence="1">
    <location>
        <begin position="667"/>
        <end position="682"/>
    </location>
</feature>
<feature type="compositionally biased region" description="Polar residues" evidence="1">
    <location>
        <begin position="1488"/>
        <end position="1499"/>
    </location>
</feature>
<dbReference type="Proteomes" id="UP000191285">
    <property type="component" value="Unassembled WGS sequence"/>
</dbReference>
<feature type="compositionally biased region" description="Acidic residues" evidence="1">
    <location>
        <begin position="62"/>
        <end position="74"/>
    </location>
</feature>
<gene>
    <name evidence="2" type="ORF">PENSTE_c002G01845</name>
</gene>
<feature type="compositionally biased region" description="Low complexity" evidence="1">
    <location>
        <begin position="89"/>
        <end position="100"/>
    </location>
</feature>
<feature type="compositionally biased region" description="Polar residues" evidence="1">
    <location>
        <begin position="846"/>
        <end position="859"/>
    </location>
</feature>
<comment type="caution">
    <text evidence="2">The sequence shown here is derived from an EMBL/GenBank/DDBJ whole genome shotgun (WGS) entry which is preliminary data.</text>
</comment>
<feature type="compositionally biased region" description="Basic and acidic residues" evidence="1">
    <location>
        <begin position="1517"/>
        <end position="1540"/>
    </location>
</feature>
<protein>
    <submittedName>
        <fullName evidence="2">Uncharacterized protein</fullName>
    </submittedName>
</protein>
<feature type="compositionally biased region" description="Polar residues" evidence="1">
    <location>
        <begin position="690"/>
        <end position="707"/>
    </location>
</feature>
<feature type="compositionally biased region" description="Low complexity" evidence="1">
    <location>
        <begin position="1285"/>
        <end position="1296"/>
    </location>
</feature>
<dbReference type="STRING" id="303698.A0A1V6TTX3"/>
<evidence type="ECO:0000256" key="1">
    <source>
        <dbReference type="SAM" id="MobiDB-lite"/>
    </source>
</evidence>
<feature type="compositionally biased region" description="Low complexity" evidence="1">
    <location>
        <begin position="16"/>
        <end position="33"/>
    </location>
</feature>
<proteinExistence type="predicted"/>
<feature type="compositionally biased region" description="Polar residues" evidence="1">
    <location>
        <begin position="886"/>
        <end position="900"/>
    </location>
</feature>
<keyword evidence="3" id="KW-1185">Reference proteome</keyword>
<feature type="compositionally biased region" description="Polar residues" evidence="1">
    <location>
        <begin position="487"/>
        <end position="497"/>
    </location>
</feature>
<feature type="compositionally biased region" description="Basic and acidic residues" evidence="1">
    <location>
        <begin position="1104"/>
        <end position="1113"/>
    </location>
</feature>
<feature type="compositionally biased region" description="Low complexity" evidence="1">
    <location>
        <begin position="184"/>
        <end position="197"/>
    </location>
</feature>
<feature type="compositionally biased region" description="Basic and acidic residues" evidence="1">
    <location>
        <begin position="403"/>
        <end position="427"/>
    </location>
</feature>
<accession>A0A1V6TTX3</accession>
<evidence type="ECO:0000313" key="3">
    <source>
        <dbReference type="Proteomes" id="UP000191285"/>
    </source>
</evidence>
<feature type="compositionally biased region" description="Polar residues" evidence="1">
    <location>
        <begin position="428"/>
        <end position="442"/>
    </location>
</feature>
<organism evidence="2 3">
    <name type="scientific">Penicillium steckii</name>
    <dbReference type="NCBI Taxonomy" id="303698"/>
    <lineage>
        <taxon>Eukaryota</taxon>
        <taxon>Fungi</taxon>
        <taxon>Dikarya</taxon>
        <taxon>Ascomycota</taxon>
        <taxon>Pezizomycotina</taxon>
        <taxon>Eurotiomycetes</taxon>
        <taxon>Eurotiomycetidae</taxon>
        <taxon>Eurotiales</taxon>
        <taxon>Aspergillaceae</taxon>
        <taxon>Penicillium</taxon>
    </lineage>
</organism>
<feature type="compositionally biased region" description="Polar residues" evidence="1">
    <location>
        <begin position="238"/>
        <end position="257"/>
    </location>
</feature>
<dbReference type="OrthoDB" id="5151921at2759"/>
<name>A0A1V6TTX3_9EURO</name>
<feature type="compositionally biased region" description="Polar residues" evidence="1">
    <location>
        <begin position="140"/>
        <end position="156"/>
    </location>
</feature>
<feature type="compositionally biased region" description="Polar residues" evidence="1">
    <location>
        <begin position="464"/>
        <end position="476"/>
    </location>
</feature>
<feature type="region of interest" description="Disordered" evidence="1">
    <location>
        <begin position="784"/>
        <end position="803"/>
    </location>
</feature>
<feature type="compositionally biased region" description="Polar residues" evidence="1">
    <location>
        <begin position="1185"/>
        <end position="1230"/>
    </location>
</feature>
<feature type="compositionally biased region" description="Polar residues" evidence="1">
    <location>
        <begin position="198"/>
        <end position="208"/>
    </location>
</feature>
<feature type="region of interest" description="Disordered" evidence="1">
    <location>
        <begin position="667"/>
        <end position="725"/>
    </location>
</feature>
<feature type="compositionally biased region" description="Acidic residues" evidence="1">
    <location>
        <begin position="1078"/>
        <end position="1093"/>
    </location>
</feature>
<dbReference type="EMBL" id="MLKD01000002">
    <property type="protein sequence ID" value="OQE29616.1"/>
    <property type="molecule type" value="Genomic_DNA"/>
</dbReference>
<feature type="compositionally biased region" description="Polar residues" evidence="1">
    <location>
        <begin position="335"/>
        <end position="346"/>
    </location>
</feature>